<dbReference type="Proteomes" id="UP001381693">
    <property type="component" value="Unassembled WGS sequence"/>
</dbReference>
<organism evidence="2 3">
    <name type="scientific">Halocaridina rubra</name>
    <name type="common">Hawaiian red shrimp</name>
    <dbReference type="NCBI Taxonomy" id="373956"/>
    <lineage>
        <taxon>Eukaryota</taxon>
        <taxon>Metazoa</taxon>
        <taxon>Ecdysozoa</taxon>
        <taxon>Arthropoda</taxon>
        <taxon>Crustacea</taxon>
        <taxon>Multicrustacea</taxon>
        <taxon>Malacostraca</taxon>
        <taxon>Eumalacostraca</taxon>
        <taxon>Eucarida</taxon>
        <taxon>Decapoda</taxon>
        <taxon>Pleocyemata</taxon>
        <taxon>Caridea</taxon>
        <taxon>Atyoidea</taxon>
        <taxon>Atyidae</taxon>
        <taxon>Halocaridina</taxon>
    </lineage>
</organism>
<gene>
    <name evidence="2" type="ORF">SK128_011544</name>
</gene>
<dbReference type="EMBL" id="JAXCGZ010015523">
    <property type="protein sequence ID" value="KAK7070140.1"/>
    <property type="molecule type" value="Genomic_DNA"/>
</dbReference>
<protein>
    <submittedName>
        <fullName evidence="2">Uncharacterized protein</fullName>
    </submittedName>
</protein>
<sequence length="63" mass="6963">NDYSLLVEEAWVINAQAAALAGLAILMGVLLYSSRYAHSSHPVAIVEPPSSNHYVMTQKTYYH</sequence>
<accession>A0AAN8WQ09</accession>
<keyword evidence="1" id="KW-0472">Membrane</keyword>
<dbReference type="AlphaFoldDB" id="A0AAN8WQ09"/>
<keyword evidence="3" id="KW-1185">Reference proteome</keyword>
<keyword evidence="1" id="KW-1133">Transmembrane helix</keyword>
<evidence type="ECO:0000313" key="2">
    <source>
        <dbReference type="EMBL" id="KAK7070140.1"/>
    </source>
</evidence>
<feature type="non-terminal residue" evidence="2">
    <location>
        <position position="1"/>
    </location>
</feature>
<proteinExistence type="predicted"/>
<evidence type="ECO:0000256" key="1">
    <source>
        <dbReference type="SAM" id="Phobius"/>
    </source>
</evidence>
<reference evidence="2 3" key="1">
    <citation type="submission" date="2023-11" db="EMBL/GenBank/DDBJ databases">
        <title>Halocaridina rubra genome assembly.</title>
        <authorList>
            <person name="Smith C."/>
        </authorList>
    </citation>
    <scope>NUCLEOTIDE SEQUENCE [LARGE SCALE GENOMIC DNA]</scope>
    <source>
        <strain evidence="2">EP-1</strain>
        <tissue evidence="2">Whole</tissue>
    </source>
</reference>
<name>A0AAN8WQ09_HALRR</name>
<keyword evidence="1" id="KW-0812">Transmembrane</keyword>
<feature type="transmembrane region" description="Helical" evidence="1">
    <location>
        <begin position="12"/>
        <end position="32"/>
    </location>
</feature>
<evidence type="ECO:0000313" key="3">
    <source>
        <dbReference type="Proteomes" id="UP001381693"/>
    </source>
</evidence>
<comment type="caution">
    <text evidence="2">The sequence shown here is derived from an EMBL/GenBank/DDBJ whole genome shotgun (WGS) entry which is preliminary data.</text>
</comment>